<dbReference type="VEuPathDB" id="FungiDB:GGTG_02352"/>
<reference evidence="3" key="2">
    <citation type="submission" date="2010-07" db="EMBL/GenBank/DDBJ databases">
        <authorList>
            <consortium name="The Broad Institute Genome Sequencing Platform"/>
            <consortium name="Broad Institute Genome Sequencing Center for Infectious Disease"/>
            <person name="Ma L.-J."/>
            <person name="Dead R."/>
            <person name="Young S."/>
            <person name="Zeng Q."/>
            <person name="Koehrsen M."/>
            <person name="Alvarado L."/>
            <person name="Berlin A."/>
            <person name="Chapman S.B."/>
            <person name="Chen Z."/>
            <person name="Freedman E."/>
            <person name="Gellesch M."/>
            <person name="Goldberg J."/>
            <person name="Griggs A."/>
            <person name="Gujja S."/>
            <person name="Heilman E.R."/>
            <person name="Heiman D."/>
            <person name="Hepburn T."/>
            <person name="Howarth C."/>
            <person name="Jen D."/>
            <person name="Larson L."/>
            <person name="Mehta T."/>
            <person name="Neiman D."/>
            <person name="Pearson M."/>
            <person name="Roberts A."/>
            <person name="Saif S."/>
            <person name="Shea T."/>
            <person name="Shenoy N."/>
            <person name="Sisk P."/>
            <person name="Stolte C."/>
            <person name="Sykes S."/>
            <person name="Walk T."/>
            <person name="White J."/>
            <person name="Yandava C."/>
            <person name="Haas B."/>
            <person name="Nusbaum C."/>
            <person name="Birren B."/>
        </authorList>
    </citation>
    <scope>NUCLEOTIDE SEQUENCE</scope>
    <source>
        <strain evidence="3">R3-111a-1</strain>
    </source>
</reference>
<dbReference type="eggNOG" id="ENOG502T13A">
    <property type="taxonomic scope" value="Eukaryota"/>
</dbReference>
<dbReference type="Proteomes" id="UP000006039">
    <property type="component" value="Unassembled WGS sequence"/>
</dbReference>
<dbReference type="RefSeq" id="XP_009218388.1">
    <property type="nucleotide sequence ID" value="XM_009220124.1"/>
</dbReference>
<dbReference type="GeneID" id="20342810"/>
<feature type="region of interest" description="Disordered" evidence="1">
    <location>
        <begin position="94"/>
        <end position="145"/>
    </location>
</feature>
<keyword evidence="5" id="KW-1185">Reference proteome</keyword>
<evidence type="ECO:0000313" key="5">
    <source>
        <dbReference type="Proteomes" id="UP000006039"/>
    </source>
</evidence>
<evidence type="ECO:0000313" key="4">
    <source>
        <dbReference type="EnsemblFungi" id="EJT82379"/>
    </source>
</evidence>
<dbReference type="EnsemblFungi" id="EJT82379">
    <property type="protein sequence ID" value="EJT82379"/>
    <property type="gene ID" value="GGTG_02352"/>
</dbReference>
<dbReference type="EMBL" id="GL385395">
    <property type="protein sequence ID" value="EJT82379.1"/>
    <property type="molecule type" value="Genomic_DNA"/>
</dbReference>
<organism evidence="3">
    <name type="scientific">Gaeumannomyces tritici (strain R3-111a-1)</name>
    <name type="common">Wheat and barley take-all root rot fungus</name>
    <name type="synonym">Gaeumannomyces graminis var. tritici</name>
    <dbReference type="NCBI Taxonomy" id="644352"/>
    <lineage>
        <taxon>Eukaryota</taxon>
        <taxon>Fungi</taxon>
        <taxon>Dikarya</taxon>
        <taxon>Ascomycota</taxon>
        <taxon>Pezizomycotina</taxon>
        <taxon>Sordariomycetes</taxon>
        <taxon>Sordariomycetidae</taxon>
        <taxon>Magnaporthales</taxon>
        <taxon>Magnaporthaceae</taxon>
        <taxon>Gaeumannomyces</taxon>
    </lineage>
</organism>
<keyword evidence="2" id="KW-0472">Membrane</keyword>
<feature type="compositionally biased region" description="Low complexity" evidence="1">
    <location>
        <begin position="106"/>
        <end position="145"/>
    </location>
</feature>
<accession>J3NM48</accession>
<keyword evidence="2" id="KW-0812">Transmembrane</keyword>
<name>J3NM48_GAET3</name>
<evidence type="ECO:0008006" key="6">
    <source>
        <dbReference type="Google" id="ProtNLM"/>
    </source>
</evidence>
<dbReference type="STRING" id="644352.J3NM48"/>
<keyword evidence="2" id="KW-1133">Transmembrane helix</keyword>
<evidence type="ECO:0000256" key="1">
    <source>
        <dbReference type="SAM" id="MobiDB-lite"/>
    </source>
</evidence>
<dbReference type="HOGENOM" id="CLU_064770_0_0_1"/>
<evidence type="ECO:0000313" key="3">
    <source>
        <dbReference type="EMBL" id="EJT82379.1"/>
    </source>
</evidence>
<protein>
    <recommendedName>
        <fullName evidence="6">Apple domain-containing protein</fullName>
    </recommendedName>
</protein>
<sequence length="295" mass="30085">MTDASGPQRVIFEGLEVVIPGLEWVASPEGPEKGPWSATTAVDVDGCIGQPRGNASSKRIQLGPWAILAAAFFLGALIGSAIVGGTLGSVLSTRPPASPSVPGGQTLSTSLASETRTESTTTTATNTSPAASSTRTSATASPTTSGAAPTLLANFEVVPPGNISTLAFGCPAQGGDKAATVHGVIFRIECYKDYLSLYDGKEAPGKIHDIAAILAYTFESCVAACVSYNVLSARLEPPRPSSLVCRAAVFRRRLAGDGPFADTGGNCFLKNATVVNEGGGWVNTDVVTGVLIPGT</sequence>
<dbReference type="OrthoDB" id="5358884at2759"/>
<reference evidence="4" key="5">
    <citation type="submission" date="2018-04" db="UniProtKB">
        <authorList>
            <consortium name="EnsemblFungi"/>
        </authorList>
    </citation>
    <scope>IDENTIFICATION</scope>
    <source>
        <strain evidence="4">R3-111a-1</strain>
    </source>
</reference>
<reference evidence="5" key="1">
    <citation type="submission" date="2010-07" db="EMBL/GenBank/DDBJ databases">
        <title>The genome sequence of Gaeumannomyces graminis var. tritici strain R3-111a-1.</title>
        <authorList>
            <consortium name="The Broad Institute Genome Sequencing Platform"/>
            <person name="Ma L.-J."/>
            <person name="Dead R."/>
            <person name="Young S."/>
            <person name="Zeng Q."/>
            <person name="Koehrsen M."/>
            <person name="Alvarado L."/>
            <person name="Berlin A."/>
            <person name="Chapman S.B."/>
            <person name="Chen Z."/>
            <person name="Freedman E."/>
            <person name="Gellesch M."/>
            <person name="Goldberg J."/>
            <person name="Griggs A."/>
            <person name="Gujja S."/>
            <person name="Heilman E.R."/>
            <person name="Heiman D."/>
            <person name="Hepburn T."/>
            <person name="Howarth C."/>
            <person name="Jen D."/>
            <person name="Larson L."/>
            <person name="Mehta T."/>
            <person name="Neiman D."/>
            <person name="Pearson M."/>
            <person name="Roberts A."/>
            <person name="Saif S."/>
            <person name="Shea T."/>
            <person name="Shenoy N."/>
            <person name="Sisk P."/>
            <person name="Stolte C."/>
            <person name="Sykes S."/>
            <person name="Walk T."/>
            <person name="White J."/>
            <person name="Yandava C."/>
            <person name="Haas B."/>
            <person name="Nusbaum C."/>
            <person name="Birren B."/>
        </authorList>
    </citation>
    <scope>NUCLEOTIDE SEQUENCE [LARGE SCALE GENOMIC DNA]</scope>
    <source>
        <strain evidence="5">R3-111a-1</strain>
    </source>
</reference>
<proteinExistence type="predicted"/>
<dbReference type="AlphaFoldDB" id="J3NM48"/>
<gene>
    <name evidence="4" type="primary">20342810</name>
    <name evidence="3" type="ORF">GGTG_02352</name>
</gene>
<reference evidence="4" key="4">
    <citation type="journal article" date="2015" name="G3 (Bethesda)">
        <title>Genome sequences of three phytopathogenic species of the Magnaporthaceae family of fungi.</title>
        <authorList>
            <person name="Okagaki L.H."/>
            <person name="Nunes C.C."/>
            <person name="Sailsbery J."/>
            <person name="Clay B."/>
            <person name="Brown D."/>
            <person name="John T."/>
            <person name="Oh Y."/>
            <person name="Young N."/>
            <person name="Fitzgerald M."/>
            <person name="Haas B.J."/>
            <person name="Zeng Q."/>
            <person name="Young S."/>
            <person name="Adiconis X."/>
            <person name="Fan L."/>
            <person name="Levin J.Z."/>
            <person name="Mitchell T.K."/>
            <person name="Okubara P.A."/>
            <person name="Farman M.L."/>
            <person name="Kohn L.M."/>
            <person name="Birren B."/>
            <person name="Ma L.-J."/>
            <person name="Dean R.A."/>
        </authorList>
    </citation>
    <scope>NUCLEOTIDE SEQUENCE</scope>
    <source>
        <strain evidence="4">R3-111a-1</strain>
    </source>
</reference>
<evidence type="ECO:0000256" key="2">
    <source>
        <dbReference type="SAM" id="Phobius"/>
    </source>
</evidence>
<feature type="transmembrane region" description="Helical" evidence="2">
    <location>
        <begin position="65"/>
        <end position="91"/>
    </location>
</feature>
<reference evidence="3" key="3">
    <citation type="submission" date="2010-09" db="EMBL/GenBank/DDBJ databases">
        <title>Annotation of Gaeumannomyces graminis var. tritici R3-111a-1.</title>
        <authorList>
            <consortium name="The Broad Institute Genome Sequencing Platform"/>
            <person name="Ma L.-J."/>
            <person name="Dead R."/>
            <person name="Young S.K."/>
            <person name="Zeng Q."/>
            <person name="Gargeya S."/>
            <person name="Fitzgerald M."/>
            <person name="Haas B."/>
            <person name="Abouelleil A."/>
            <person name="Alvarado L."/>
            <person name="Arachchi H.M."/>
            <person name="Berlin A."/>
            <person name="Brown A."/>
            <person name="Chapman S.B."/>
            <person name="Chen Z."/>
            <person name="Dunbar C."/>
            <person name="Freedman E."/>
            <person name="Gearin G."/>
            <person name="Gellesch M."/>
            <person name="Goldberg J."/>
            <person name="Griggs A."/>
            <person name="Gujja S."/>
            <person name="Heiman D."/>
            <person name="Howarth C."/>
            <person name="Larson L."/>
            <person name="Lui A."/>
            <person name="MacDonald P.J.P."/>
            <person name="Mehta T."/>
            <person name="Montmayeur A."/>
            <person name="Murphy C."/>
            <person name="Neiman D."/>
            <person name="Pearson M."/>
            <person name="Priest M."/>
            <person name="Roberts A."/>
            <person name="Saif S."/>
            <person name="Shea T."/>
            <person name="Shenoy N."/>
            <person name="Sisk P."/>
            <person name="Stolte C."/>
            <person name="Sykes S."/>
            <person name="Yandava C."/>
            <person name="Wortman J."/>
            <person name="Nusbaum C."/>
            <person name="Birren B."/>
        </authorList>
    </citation>
    <scope>NUCLEOTIDE SEQUENCE</scope>
    <source>
        <strain evidence="3">R3-111a-1</strain>
    </source>
</reference>